<sequence>YGDRHGDEYDGGYYGADSLSFTSLVYGFHTGNWTVEGS</sequence>
<reference evidence="1" key="1">
    <citation type="journal article" date="2014" name="Front. Microbiol.">
        <title>High frequency of phylogenetically diverse reductive dehalogenase-homologous genes in deep subseafloor sedimentary metagenomes.</title>
        <authorList>
            <person name="Kawai M."/>
            <person name="Futagami T."/>
            <person name="Toyoda A."/>
            <person name="Takaki Y."/>
            <person name="Nishi S."/>
            <person name="Hori S."/>
            <person name="Arai W."/>
            <person name="Tsubouchi T."/>
            <person name="Morono Y."/>
            <person name="Uchiyama I."/>
            <person name="Ito T."/>
            <person name="Fujiyama A."/>
            <person name="Inagaki F."/>
            <person name="Takami H."/>
        </authorList>
    </citation>
    <scope>NUCLEOTIDE SEQUENCE</scope>
    <source>
        <strain evidence="1">Expedition CK06-06</strain>
    </source>
</reference>
<comment type="caution">
    <text evidence="1">The sequence shown here is derived from an EMBL/GenBank/DDBJ whole genome shotgun (WGS) entry which is preliminary data.</text>
</comment>
<protein>
    <submittedName>
        <fullName evidence="1">Uncharacterized protein</fullName>
    </submittedName>
</protein>
<dbReference type="AlphaFoldDB" id="X1FJ22"/>
<gene>
    <name evidence="1" type="ORF">S01H4_67216</name>
</gene>
<feature type="non-terminal residue" evidence="1">
    <location>
        <position position="1"/>
    </location>
</feature>
<dbReference type="EMBL" id="BART01042135">
    <property type="protein sequence ID" value="GAH20788.1"/>
    <property type="molecule type" value="Genomic_DNA"/>
</dbReference>
<accession>X1FJ22</accession>
<organism evidence="1">
    <name type="scientific">marine sediment metagenome</name>
    <dbReference type="NCBI Taxonomy" id="412755"/>
    <lineage>
        <taxon>unclassified sequences</taxon>
        <taxon>metagenomes</taxon>
        <taxon>ecological metagenomes</taxon>
    </lineage>
</organism>
<evidence type="ECO:0000313" key="1">
    <source>
        <dbReference type="EMBL" id="GAH20788.1"/>
    </source>
</evidence>
<name>X1FJ22_9ZZZZ</name>
<proteinExistence type="predicted"/>